<organism evidence="2">
    <name type="scientific">marine sediment metagenome</name>
    <dbReference type="NCBI Taxonomy" id="412755"/>
    <lineage>
        <taxon>unclassified sequences</taxon>
        <taxon>metagenomes</taxon>
        <taxon>ecological metagenomes</taxon>
    </lineage>
</organism>
<protein>
    <submittedName>
        <fullName evidence="2">Uncharacterized protein</fullName>
    </submittedName>
</protein>
<feature type="compositionally biased region" description="Polar residues" evidence="1">
    <location>
        <begin position="1"/>
        <end position="14"/>
    </location>
</feature>
<dbReference type="AlphaFoldDB" id="X1Q1W0"/>
<evidence type="ECO:0000313" key="2">
    <source>
        <dbReference type="EMBL" id="GAI62208.1"/>
    </source>
</evidence>
<name>X1Q1W0_9ZZZZ</name>
<feature type="region of interest" description="Disordered" evidence="1">
    <location>
        <begin position="1"/>
        <end position="43"/>
    </location>
</feature>
<comment type="caution">
    <text evidence="2">The sequence shown here is derived from an EMBL/GenBank/DDBJ whole genome shotgun (WGS) entry which is preliminary data.</text>
</comment>
<feature type="compositionally biased region" description="Basic and acidic residues" evidence="1">
    <location>
        <begin position="15"/>
        <end position="26"/>
    </location>
</feature>
<proteinExistence type="predicted"/>
<accession>X1Q1W0</accession>
<dbReference type="EMBL" id="BARW01000289">
    <property type="protein sequence ID" value="GAI62208.1"/>
    <property type="molecule type" value="Genomic_DNA"/>
</dbReference>
<gene>
    <name evidence="2" type="ORF">S12H4_01455</name>
</gene>
<sequence>MQPYSQMKNIQQMKQENKEDQARQQSEEDYNSLFNIEDSVLFE</sequence>
<reference evidence="2" key="1">
    <citation type="journal article" date="2014" name="Front. Microbiol.">
        <title>High frequency of phylogenetically diverse reductive dehalogenase-homologous genes in deep subseafloor sedimentary metagenomes.</title>
        <authorList>
            <person name="Kawai M."/>
            <person name="Futagami T."/>
            <person name="Toyoda A."/>
            <person name="Takaki Y."/>
            <person name="Nishi S."/>
            <person name="Hori S."/>
            <person name="Arai W."/>
            <person name="Tsubouchi T."/>
            <person name="Morono Y."/>
            <person name="Uchiyama I."/>
            <person name="Ito T."/>
            <person name="Fujiyama A."/>
            <person name="Inagaki F."/>
            <person name="Takami H."/>
        </authorList>
    </citation>
    <scope>NUCLEOTIDE SEQUENCE</scope>
    <source>
        <strain evidence="2">Expedition CK06-06</strain>
    </source>
</reference>
<evidence type="ECO:0000256" key="1">
    <source>
        <dbReference type="SAM" id="MobiDB-lite"/>
    </source>
</evidence>